<dbReference type="GO" id="GO:0016094">
    <property type="term" value="P:polyprenol biosynthetic process"/>
    <property type="evidence" value="ECO:0007669"/>
    <property type="project" value="TreeGrafter"/>
</dbReference>
<accession>A0A380FEW0</accession>
<dbReference type="GO" id="GO:0000287">
    <property type="term" value="F:magnesium ion binding"/>
    <property type="evidence" value="ECO:0007669"/>
    <property type="project" value="TreeGrafter"/>
</dbReference>
<name>A0A380FEW0_STAGA</name>
<dbReference type="InterPro" id="IPR018520">
    <property type="entry name" value="UPP_synth-like_CS"/>
</dbReference>
<dbReference type="STRING" id="1293.SH09_06690"/>
<reference evidence="3 4" key="1">
    <citation type="submission" date="2018-06" db="EMBL/GenBank/DDBJ databases">
        <authorList>
            <consortium name="Pathogen Informatics"/>
            <person name="Doyle S."/>
        </authorList>
    </citation>
    <scope>NUCLEOTIDE SEQUENCE [LARGE SCALE GENOMIC DNA]</scope>
    <source>
        <strain evidence="3 4">NCTC12195</strain>
    </source>
</reference>
<dbReference type="EMBL" id="UHDK01000001">
    <property type="protein sequence ID" value="SUM32762.1"/>
    <property type="molecule type" value="Genomic_DNA"/>
</dbReference>
<dbReference type="GO" id="GO:0030145">
    <property type="term" value="F:manganese ion binding"/>
    <property type="evidence" value="ECO:0007669"/>
    <property type="project" value="TreeGrafter"/>
</dbReference>
<dbReference type="GO" id="GO:0008834">
    <property type="term" value="F:ditrans,polycis-undecaprenyl-diphosphate synthase [(2E,6E)-farnesyl-diphosphate specific] activity"/>
    <property type="evidence" value="ECO:0007669"/>
    <property type="project" value="UniProtKB-EC"/>
</dbReference>
<dbReference type="EC" id="2.5.1.31" evidence="3"/>
<proteinExistence type="predicted"/>
<protein>
    <submittedName>
        <fullName evidence="3">Undecaprenyl pyrophosphate synthase</fullName>
        <ecNumber evidence="3">2.5.1.31</ecNumber>
    </submittedName>
</protein>
<dbReference type="PANTHER" id="PTHR10291">
    <property type="entry name" value="DEHYDRODOLICHYL DIPHOSPHATE SYNTHASE FAMILY MEMBER"/>
    <property type="match status" value="1"/>
</dbReference>
<dbReference type="InterPro" id="IPR001441">
    <property type="entry name" value="UPP_synth-like"/>
</dbReference>
<evidence type="ECO:0000313" key="4">
    <source>
        <dbReference type="Proteomes" id="UP000255277"/>
    </source>
</evidence>
<dbReference type="AlphaFoldDB" id="A0A380FEW0"/>
<dbReference type="CDD" id="cd00475">
    <property type="entry name" value="Cis_IPPS"/>
    <property type="match status" value="1"/>
</dbReference>
<dbReference type="GO" id="GO:0005829">
    <property type="term" value="C:cytosol"/>
    <property type="evidence" value="ECO:0007669"/>
    <property type="project" value="TreeGrafter"/>
</dbReference>
<dbReference type="NCBIfam" id="TIGR00055">
    <property type="entry name" value="uppS"/>
    <property type="match status" value="1"/>
</dbReference>
<dbReference type="PROSITE" id="PS01066">
    <property type="entry name" value="UPP_SYNTHASE"/>
    <property type="match status" value="1"/>
</dbReference>
<evidence type="ECO:0000256" key="2">
    <source>
        <dbReference type="ARBA" id="ARBA00022679"/>
    </source>
</evidence>
<dbReference type="PANTHER" id="PTHR10291:SF0">
    <property type="entry name" value="DEHYDRODOLICHYL DIPHOSPHATE SYNTHASE 2"/>
    <property type="match status" value="1"/>
</dbReference>
<dbReference type="Gene3D" id="3.40.1180.10">
    <property type="entry name" value="Decaprenyl diphosphate synthase-like"/>
    <property type="match status" value="1"/>
</dbReference>
<comment type="cofactor">
    <cofactor evidence="1">
        <name>Mg(2+)</name>
        <dbReference type="ChEBI" id="CHEBI:18420"/>
    </cofactor>
</comment>
<sequence length="137" mass="15916">MEHLPDSTLKAINKAIEETKDNTGLRLIFALNYGGRAEIVQSMKTIFDELSNEGLTSDSINEAMIEKHLMTHRYPDPELLIRTSGEQRISNFLIWQASYSEFIFNEKLWPDFDKEELINCIKIYQSRQRRFGGVIDS</sequence>
<evidence type="ECO:0000256" key="1">
    <source>
        <dbReference type="ARBA" id="ARBA00001946"/>
    </source>
</evidence>
<dbReference type="SUPFAM" id="SSF64005">
    <property type="entry name" value="Undecaprenyl diphosphate synthase"/>
    <property type="match status" value="1"/>
</dbReference>
<keyword evidence="2 3" id="KW-0808">Transferase</keyword>
<organism evidence="3 4">
    <name type="scientific">Staphylococcus gallinarum</name>
    <dbReference type="NCBI Taxonomy" id="1293"/>
    <lineage>
        <taxon>Bacteria</taxon>
        <taxon>Bacillati</taxon>
        <taxon>Bacillota</taxon>
        <taxon>Bacilli</taxon>
        <taxon>Bacillales</taxon>
        <taxon>Staphylococcaceae</taxon>
        <taxon>Staphylococcus</taxon>
    </lineage>
</organism>
<dbReference type="Pfam" id="PF01255">
    <property type="entry name" value="Prenyltransf"/>
    <property type="match status" value="1"/>
</dbReference>
<evidence type="ECO:0000313" key="3">
    <source>
        <dbReference type="EMBL" id="SUM32762.1"/>
    </source>
</evidence>
<dbReference type="Proteomes" id="UP000255277">
    <property type="component" value="Unassembled WGS sequence"/>
</dbReference>
<dbReference type="InterPro" id="IPR036424">
    <property type="entry name" value="UPP_synth-like_sf"/>
</dbReference>
<gene>
    <name evidence="3" type="primary">uppS_2</name>
    <name evidence="3" type="ORF">NCTC12195_02211</name>
</gene>